<dbReference type="AlphaFoldDB" id="A0A699YQ61"/>
<gene>
    <name evidence="2" type="ORF">HaLaN_05134</name>
</gene>
<dbReference type="GO" id="GO:0009507">
    <property type="term" value="C:chloroplast"/>
    <property type="evidence" value="ECO:0007669"/>
    <property type="project" value="TreeGrafter"/>
</dbReference>
<comment type="caution">
    <text evidence="2">The sequence shown here is derived from an EMBL/GenBank/DDBJ whole genome shotgun (WGS) entry which is preliminary data.</text>
</comment>
<evidence type="ECO:0000313" key="2">
    <source>
        <dbReference type="EMBL" id="GFH09908.1"/>
    </source>
</evidence>
<evidence type="ECO:0000313" key="3">
    <source>
        <dbReference type="Proteomes" id="UP000485058"/>
    </source>
</evidence>
<protein>
    <recommendedName>
        <fullName evidence="1">AB hydrolase-1 domain-containing protein</fullName>
    </recommendedName>
</protein>
<dbReference type="GO" id="GO:0047746">
    <property type="term" value="F:chlorophyllase activity"/>
    <property type="evidence" value="ECO:0007669"/>
    <property type="project" value="TreeGrafter"/>
</dbReference>
<reference evidence="2 3" key="1">
    <citation type="submission" date="2020-02" db="EMBL/GenBank/DDBJ databases">
        <title>Draft genome sequence of Haematococcus lacustris strain NIES-144.</title>
        <authorList>
            <person name="Morimoto D."/>
            <person name="Nakagawa S."/>
            <person name="Yoshida T."/>
            <person name="Sawayama S."/>
        </authorList>
    </citation>
    <scope>NUCLEOTIDE SEQUENCE [LARGE SCALE GENOMIC DNA]</scope>
    <source>
        <strain evidence="2 3">NIES-144</strain>
    </source>
</reference>
<dbReference type="EMBL" id="BLLF01000273">
    <property type="protein sequence ID" value="GFH09908.1"/>
    <property type="molecule type" value="Genomic_DNA"/>
</dbReference>
<dbReference type="Pfam" id="PF12697">
    <property type="entry name" value="Abhydrolase_6"/>
    <property type="match status" value="1"/>
</dbReference>
<dbReference type="InterPro" id="IPR000073">
    <property type="entry name" value="AB_hydrolase_1"/>
</dbReference>
<organism evidence="2 3">
    <name type="scientific">Haematococcus lacustris</name>
    <name type="common">Green alga</name>
    <name type="synonym">Haematococcus pluvialis</name>
    <dbReference type="NCBI Taxonomy" id="44745"/>
    <lineage>
        <taxon>Eukaryota</taxon>
        <taxon>Viridiplantae</taxon>
        <taxon>Chlorophyta</taxon>
        <taxon>core chlorophytes</taxon>
        <taxon>Chlorophyceae</taxon>
        <taxon>CS clade</taxon>
        <taxon>Chlamydomonadales</taxon>
        <taxon>Haematococcaceae</taxon>
        <taxon>Haematococcus</taxon>
    </lineage>
</organism>
<dbReference type="PANTHER" id="PTHR46438:SF7">
    <property type="entry name" value="ALPHA_BETA-HYDROLASES SUPERFAMILY PROTEIN"/>
    <property type="match status" value="1"/>
</dbReference>
<proteinExistence type="predicted"/>
<dbReference type="Gene3D" id="3.40.50.1820">
    <property type="entry name" value="alpha/beta hydrolase"/>
    <property type="match status" value="2"/>
</dbReference>
<dbReference type="SUPFAM" id="SSF53474">
    <property type="entry name" value="alpha/beta-Hydrolases"/>
    <property type="match status" value="1"/>
</dbReference>
<dbReference type="PANTHER" id="PTHR46438">
    <property type="entry name" value="ALPHA/BETA-HYDROLASES SUPERFAMILY PROTEIN"/>
    <property type="match status" value="1"/>
</dbReference>
<feature type="domain" description="AB hydrolase-1" evidence="1">
    <location>
        <begin position="1"/>
        <end position="180"/>
    </location>
</feature>
<keyword evidence="3" id="KW-1185">Reference proteome</keyword>
<sequence>VYAIDLLGFGASSKPLMQYSMEVWRDQLLAFMEEFTAGRPATLIGNSIGSLACLMVAAALFKNLSTRANIKAALLGVYSDPEAVTDELVELVHRPALDANARDVFVSVITGPPGPRPFSLVERLSCPLLVLWGERDTLTPADGPVGKFFQQLPARRPNTTFTFIPDVGHCLHDDKPELVHAQLLPWLAALHGESSSGCKEVAGTAMAATPKTAG</sequence>
<name>A0A699YQ61_HAELA</name>
<feature type="non-terminal residue" evidence="2">
    <location>
        <position position="1"/>
    </location>
</feature>
<dbReference type="GO" id="GO:0015994">
    <property type="term" value="P:chlorophyll metabolic process"/>
    <property type="evidence" value="ECO:0007669"/>
    <property type="project" value="TreeGrafter"/>
</dbReference>
<dbReference type="InterPro" id="IPR029058">
    <property type="entry name" value="AB_hydrolase_fold"/>
</dbReference>
<evidence type="ECO:0000259" key="1">
    <source>
        <dbReference type="Pfam" id="PF12697"/>
    </source>
</evidence>
<dbReference type="Proteomes" id="UP000485058">
    <property type="component" value="Unassembled WGS sequence"/>
</dbReference>
<accession>A0A699YQ61</accession>